<dbReference type="EnsemblMetazoa" id="CLYHEMT018011.1">
    <property type="protein sequence ID" value="CLYHEMP018011.1"/>
    <property type="gene ID" value="CLYHEMG018011"/>
</dbReference>
<dbReference type="Pfam" id="PF23741">
    <property type="entry name" value="DUF7164"/>
    <property type="match status" value="1"/>
</dbReference>
<feature type="domain" description="DUF7164" evidence="2">
    <location>
        <begin position="90"/>
        <end position="437"/>
    </location>
</feature>
<keyword evidence="4" id="KW-1185">Reference proteome</keyword>
<accession>A0A7M5X581</accession>
<dbReference type="Proteomes" id="UP000594262">
    <property type="component" value="Unplaced"/>
</dbReference>
<proteinExistence type="predicted"/>
<reference evidence="3" key="1">
    <citation type="submission" date="2021-01" db="UniProtKB">
        <authorList>
            <consortium name="EnsemblMetazoa"/>
        </authorList>
    </citation>
    <scope>IDENTIFICATION</scope>
</reference>
<keyword evidence="1" id="KW-0812">Transmembrane</keyword>
<evidence type="ECO:0000256" key="1">
    <source>
        <dbReference type="SAM" id="Phobius"/>
    </source>
</evidence>
<keyword evidence="1" id="KW-1133">Transmembrane helix</keyword>
<name>A0A7M5X581_9CNID</name>
<dbReference type="OrthoDB" id="330499at2759"/>
<evidence type="ECO:0000313" key="3">
    <source>
        <dbReference type="EnsemblMetazoa" id="CLYHEMP018011.1"/>
    </source>
</evidence>
<dbReference type="InterPro" id="IPR055588">
    <property type="entry name" value="DUF7164"/>
</dbReference>
<feature type="transmembrane region" description="Helical" evidence="1">
    <location>
        <begin position="6"/>
        <end position="25"/>
    </location>
</feature>
<evidence type="ECO:0000259" key="2">
    <source>
        <dbReference type="Pfam" id="PF23741"/>
    </source>
</evidence>
<dbReference type="GeneID" id="136799961"/>
<dbReference type="RefSeq" id="XP_066912682.1">
    <property type="nucleotide sequence ID" value="XM_067056581.1"/>
</dbReference>
<keyword evidence="1" id="KW-0472">Membrane</keyword>
<organism evidence="3 4">
    <name type="scientific">Clytia hemisphaerica</name>
    <dbReference type="NCBI Taxonomy" id="252671"/>
    <lineage>
        <taxon>Eukaryota</taxon>
        <taxon>Metazoa</taxon>
        <taxon>Cnidaria</taxon>
        <taxon>Hydrozoa</taxon>
        <taxon>Hydroidolina</taxon>
        <taxon>Leptothecata</taxon>
        <taxon>Obeliida</taxon>
        <taxon>Clytiidae</taxon>
        <taxon>Clytia</taxon>
    </lineage>
</organism>
<evidence type="ECO:0000313" key="4">
    <source>
        <dbReference type="Proteomes" id="UP000594262"/>
    </source>
</evidence>
<dbReference type="AlphaFoldDB" id="A0A7M5X581"/>
<protein>
    <recommendedName>
        <fullName evidence="2">DUF7164 domain-containing protein</fullName>
    </recommendedName>
</protein>
<sequence length="439" mass="50777">MNTLNIIGVVILVSVSIGTVYFYIFNSRDFYDVSYSPDSGGSEDHILEKARKMIIQSIRGSNITSQPVIANKRNDLLYNKQNTPSLQKKSIRDRLGMIAYIPHSLQHAHQFLVLLHGSWKYIVDHQKELFPNNNNLDSLNDLDLLAFCHPSICKELAHVCTVISNLQEITATTVQRCWAVIQPFEIDIPYGPLNSFIMFNRTDIGELKTRYKYILRTDNDVFVTPAMFKLKPKVFLHGHGGYSDPFNMARLKQVAARLHMTHRGRHAIGSTWCGETAQFLKLAKRTLEVTRYVWLNEFDPNAKGLETIPFDKNREGEWIRWWRPVSLLYGGEITLNHMITDISEKNQGKFDSSSCDTVSVWTTPHIHCWHNDCEFQKFKFSKYLNIAIYGRASETLPGTIVHRIVENIYSQDVSKMNLQQYSQYIAWNSVSKYLRKRFV</sequence>